<reference evidence="4 5" key="1">
    <citation type="journal article" date="2019" name="Front. Genet.">
        <title>Whole-Genome Sequencing of the Opportunistic Yeast Pathogen Candida inconspicua Uncovers Its Hybrid Origin.</title>
        <authorList>
            <person name="Mixao V."/>
            <person name="Hansen A.P."/>
            <person name="Saus E."/>
            <person name="Boekhout T."/>
            <person name="Lass-Florl C."/>
            <person name="Gabaldon T."/>
        </authorList>
    </citation>
    <scope>NUCLEOTIDE SEQUENCE [LARGE SCALE GENOMIC DNA]</scope>
    <source>
        <strain evidence="4 5">CBS 180</strain>
    </source>
</reference>
<organism evidence="4 5">
    <name type="scientific">Pichia inconspicua</name>
    <dbReference type="NCBI Taxonomy" id="52247"/>
    <lineage>
        <taxon>Eukaryota</taxon>
        <taxon>Fungi</taxon>
        <taxon>Dikarya</taxon>
        <taxon>Ascomycota</taxon>
        <taxon>Saccharomycotina</taxon>
        <taxon>Pichiomycetes</taxon>
        <taxon>Pichiales</taxon>
        <taxon>Pichiaceae</taxon>
        <taxon>Pichia</taxon>
    </lineage>
</organism>
<proteinExistence type="predicted"/>
<dbReference type="PANTHER" id="PTHR12072">
    <property type="entry name" value="CWF19, CELL CYCLE CONTROL PROTEIN"/>
    <property type="match status" value="1"/>
</dbReference>
<feature type="region of interest" description="Disordered" evidence="1">
    <location>
        <begin position="209"/>
        <end position="240"/>
    </location>
</feature>
<dbReference type="Pfam" id="PF04677">
    <property type="entry name" value="CwfJ_C_1"/>
    <property type="match status" value="1"/>
</dbReference>
<keyword evidence="5" id="KW-1185">Reference proteome</keyword>
<dbReference type="GO" id="GO:0000398">
    <property type="term" value="P:mRNA splicing, via spliceosome"/>
    <property type="evidence" value="ECO:0007669"/>
    <property type="project" value="TreeGrafter"/>
</dbReference>
<feature type="domain" description="Cwf19-like protein C-terminal" evidence="2">
    <location>
        <begin position="393"/>
        <end position="487"/>
    </location>
</feature>
<evidence type="ECO:0000256" key="1">
    <source>
        <dbReference type="SAM" id="MobiDB-lite"/>
    </source>
</evidence>
<comment type="caution">
    <text evidence="4">The sequence shown here is derived from an EMBL/GenBank/DDBJ whole genome shotgun (WGS) entry which is preliminary data.</text>
</comment>
<dbReference type="PANTHER" id="PTHR12072:SF4">
    <property type="entry name" value="CWF19-LIKE PROTEIN 1"/>
    <property type="match status" value="1"/>
</dbReference>
<dbReference type="InterPro" id="IPR040194">
    <property type="entry name" value="Cwf19-like"/>
</dbReference>
<sequence>MSATMLKVLVIHPSDDLIKSVTIVNSQNKKAGPFDFALFIGDVFTKDHINLDELEPDIPIYFTQAKDESINLSKLHSNFTYLGDIGIYQLHNGLKIGFVGDCTKKYPEEDIIKVFKDQTLDIVLSKLWPDAIAKEEKLLLSADQRLDVILDSKPQYWFACGNGKGLYFKREPYSIDGRVTNFISLAEMGSGRFWYALSISKTPKVVSEPVGKRPIADSGSSKRPLDGSTNSNSKKKSQQMNTPFEVLPESCFLCLSNPNFELHMVVAVAKTCFISITKGPLPTRSKDGFSGHGMIVPIEHFPTLRALVYSKDSNGKVQESDVYLELHQIQLSLVAMFRSLGNNSTVFWEISRKRSVHAHLQFLPVPDSLISAFQKTLDSQIEYMKRLGSESIEYIKFSQNDDLDELYETINSQDYVLFTIYEKNTVTKYLIKLGTDENKFFDAQFPRKVIAVLLDLKNRIHWSKCKQTRDVESAEKAAFKSAYEKFDIMRQQ</sequence>
<evidence type="ECO:0000259" key="2">
    <source>
        <dbReference type="Pfam" id="PF04676"/>
    </source>
</evidence>
<evidence type="ECO:0000313" key="5">
    <source>
        <dbReference type="Proteomes" id="UP000307173"/>
    </source>
</evidence>
<name>A0A4V4NG35_9ASCO</name>
<dbReference type="Pfam" id="PF04676">
    <property type="entry name" value="CwfJ_C_2"/>
    <property type="match status" value="1"/>
</dbReference>
<evidence type="ECO:0000313" key="4">
    <source>
        <dbReference type="EMBL" id="TID30450.1"/>
    </source>
</evidence>
<dbReference type="InterPro" id="IPR006767">
    <property type="entry name" value="Cwf19-like_C_dom-2"/>
</dbReference>
<dbReference type="InterPro" id="IPR006768">
    <property type="entry name" value="Cwf19-like_C_dom-1"/>
</dbReference>
<protein>
    <recommendedName>
        <fullName evidence="6">Cwf19-like C-terminal domain-containing protein</fullName>
    </recommendedName>
</protein>
<feature type="domain" description="Cwf19-like C-terminal" evidence="3">
    <location>
        <begin position="245"/>
        <end position="372"/>
    </location>
</feature>
<accession>A0A4V4NG35</accession>
<evidence type="ECO:0000259" key="3">
    <source>
        <dbReference type="Pfam" id="PF04677"/>
    </source>
</evidence>
<dbReference type="STRING" id="52247.A0A4V4NG35"/>
<dbReference type="EMBL" id="SELW01000142">
    <property type="protein sequence ID" value="TID30450.1"/>
    <property type="molecule type" value="Genomic_DNA"/>
</dbReference>
<dbReference type="GO" id="GO:0061632">
    <property type="term" value="F:RNA lariat debranching enzyme activator activity"/>
    <property type="evidence" value="ECO:0007669"/>
    <property type="project" value="TreeGrafter"/>
</dbReference>
<dbReference type="OrthoDB" id="444325at2759"/>
<gene>
    <name evidence="4" type="ORF">CANINC_000961</name>
</gene>
<dbReference type="AlphaFoldDB" id="A0A4V4NG35"/>
<dbReference type="GO" id="GO:0071014">
    <property type="term" value="C:post-mRNA release spliceosomal complex"/>
    <property type="evidence" value="ECO:0007669"/>
    <property type="project" value="TreeGrafter"/>
</dbReference>
<dbReference type="Proteomes" id="UP000307173">
    <property type="component" value="Unassembled WGS sequence"/>
</dbReference>
<evidence type="ECO:0008006" key="6">
    <source>
        <dbReference type="Google" id="ProtNLM"/>
    </source>
</evidence>